<feature type="domain" description="Methyltransferase type 11" evidence="1">
    <location>
        <begin position="68"/>
        <end position="163"/>
    </location>
</feature>
<organism evidence="2 3">
    <name type="scientific">Okeanomitos corallinicola TIOX110</name>
    <dbReference type="NCBI Taxonomy" id="3133117"/>
    <lineage>
        <taxon>Bacteria</taxon>
        <taxon>Bacillati</taxon>
        <taxon>Cyanobacteriota</taxon>
        <taxon>Cyanophyceae</taxon>
        <taxon>Nostocales</taxon>
        <taxon>Aphanizomenonaceae</taxon>
        <taxon>Okeanomitos</taxon>
    </lineage>
</organism>
<evidence type="ECO:0000259" key="1">
    <source>
        <dbReference type="Pfam" id="PF08241"/>
    </source>
</evidence>
<name>A0ABZ2US85_9CYAN</name>
<dbReference type="Pfam" id="PF08241">
    <property type="entry name" value="Methyltransf_11"/>
    <property type="match status" value="1"/>
</dbReference>
<evidence type="ECO:0000313" key="2">
    <source>
        <dbReference type="EMBL" id="WZB87972.1"/>
    </source>
</evidence>
<dbReference type="EMBL" id="CP150886">
    <property type="protein sequence ID" value="WZB87972.1"/>
    <property type="molecule type" value="Genomic_DNA"/>
</dbReference>
<gene>
    <name evidence="2" type="ORF">WJM97_21885</name>
</gene>
<keyword evidence="3" id="KW-1185">Reference proteome</keyword>
<dbReference type="PANTHER" id="PTHR43861">
    <property type="entry name" value="TRANS-ACONITATE 2-METHYLTRANSFERASE-RELATED"/>
    <property type="match status" value="1"/>
</dbReference>
<dbReference type="GO" id="GO:0032259">
    <property type="term" value="P:methylation"/>
    <property type="evidence" value="ECO:0007669"/>
    <property type="project" value="UniProtKB-KW"/>
</dbReference>
<dbReference type="Gene3D" id="3.40.50.150">
    <property type="entry name" value="Vaccinia Virus protein VP39"/>
    <property type="match status" value="1"/>
</dbReference>
<keyword evidence="2" id="KW-0489">Methyltransferase</keyword>
<evidence type="ECO:0000313" key="3">
    <source>
        <dbReference type="Proteomes" id="UP001483337"/>
    </source>
</evidence>
<accession>A0ABZ2US85</accession>
<proteinExistence type="predicted"/>
<dbReference type="GO" id="GO:0008168">
    <property type="term" value="F:methyltransferase activity"/>
    <property type="evidence" value="ECO:0007669"/>
    <property type="project" value="UniProtKB-KW"/>
</dbReference>
<keyword evidence="2" id="KW-0808">Transferase</keyword>
<reference evidence="2 3" key="1">
    <citation type="submission" date="2024-04" db="EMBL/GenBank/DDBJ databases">
        <title>Okeanomitos corallinicola gen. &amp; sp. nov. (Nostocales, Cyanobacteria), a new toxic marine heterocyst-forming cyanobacterium from a coral reef.</title>
        <authorList>
            <person name="Li H."/>
            <person name="Li R."/>
            <person name="Kang J."/>
            <person name="Hii K.S."/>
            <person name="Mohamed H.F."/>
            <person name="Xu X."/>
            <person name="Luo Z."/>
        </authorList>
    </citation>
    <scope>NUCLEOTIDE SEQUENCE [LARGE SCALE GENOMIC DNA]</scope>
    <source>
        <strain evidence="2 3">TIOX110</strain>
    </source>
</reference>
<sequence length="220" mass="25334">MTENRTSVQNLAQQYIEAGKPKEWFEILYSQANNDEKLVPWANMQPNHNLLQWLDDHQIQGQEKTALVIGCGLGDDAEELAKRGFQVTAFDISPSAIKWCKNRFPNSLVNYLVADLFHPLAEWNQTFDFILESYTLQSLPTSLSSQSMPLIANFLAPEGILLIICRGRNPEEKLEKVPYPLTKNYLMQFVDVGLSLQQFEDYFDQQDSPPGRRFRVTFKK</sequence>
<dbReference type="CDD" id="cd02440">
    <property type="entry name" value="AdoMet_MTases"/>
    <property type="match status" value="1"/>
</dbReference>
<dbReference type="SUPFAM" id="SSF53335">
    <property type="entry name" value="S-adenosyl-L-methionine-dependent methyltransferases"/>
    <property type="match status" value="1"/>
</dbReference>
<dbReference type="InterPro" id="IPR029063">
    <property type="entry name" value="SAM-dependent_MTases_sf"/>
</dbReference>
<protein>
    <submittedName>
        <fullName evidence="2">Class I SAM-dependent methyltransferase</fullName>
    </submittedName>
</protein>
<dbReference type="Proteomes" id="UP001483337">
    <property type="component" value="Chromosome"/>
</dbReference>
<dbReference type="InterPro" id="IPR013216">
    <property type="entry name" value="Methyltransf_11"/>
</dbReference>
<dbReference type="PANTHER" id="PTHR43861:SF1">
    <property type="entry name" value="TRANS-ACONITATE 2-METHYLTRANSFERASE"/>
    <property type="match status" value="1"/>
</dbReference>
<dbReference type="RefSeq" id="WP_353930881.1">
    <property type="nucleotide sequence ID" value="NZ_CP150886.1"/>
</dbReference>